<evidence type="ECO:0000256" key="1">
    <source>
        <dbReference type="ARBA" id="ARBA00022618"/>
    </source>
</evidence>
<dbReference type="EMBL" id="JACRTE010000029">
    <property type="protein sequence ID" value="MBC8597424.1"/>
    <property type="molecule type" value="Genomic_DNA"/>
</dbReference>
<dbReference type="RefSeq" id="WP_262432697.1">
    <property type="nucleotide sequence ID" value="NZ_JACRTE010000029.1"/>
</dbReference>
<dbReference type="PANTHER" id="PTHR38429:SF1">
    <property type="entry name" value="SEPTATION PROTEIN SPOVG-RELATED"/>
    <property type="match status" value="1"/>
</dbReference>
<name>A0A926FFC6_9FIRM</name>
<sequence>MKLEARISAIIADEKLKAYASVCVNDSLLIKGIKIIDGKHGRFVAMPCRKTKNGEFKDITFPITAELRNEVEQAVLEAYSKKLEEM</sequence>
<evidence type="ECO:0000313" key="5">
    <source>
        <dbReference type="Proteomes" id="UP000647416"/>
    </source>
</evidence>
<dbReference type="Pfam" id="PF04026">
    <property type="entry name" value="SpoVG"/>
    <property type="match status" value="1"/>
</dbReference>
<dbReference type="Gene3D" id="3.30.1120.40">
    <property type="entry name" value="Stage V sporulation protein G"/>
    <property type="match status" value="1"/>
</dbReference>
<dbReference type="AlphaFoldDB" id="A0A926FFC6"/>
<dbReference type="PANTHER" id="PTHR38429">
    <property type="entry name" value="SEPTATION PROTEIN SPOVG-RELATED"/>
    <property type="match status" value="1"/>
</dbReference>
<dbReference type="InterPro" id="IPR036751">
    <property type="entry name" value="SpoVG_sf"/>
</dbReference>
<gene>
    <name evidence="4" type="ORF">H8706_11200</name>
</gene>
<dbReference type="GO" id="GO:0000917">
    <property type="term" value="P:division septum assembly"/>
    <property type="evidence" value="ECO:0007669"/>
    <property type="project" value="UniProtKB-KW"/>
</dbReference>
<reference evidence="4" key="1">
    <citation type="submission" date="2020-08" db="EMBL/GenBank/DDBJ databases">
        <title>Genome public.</title>
        <authorList>
            <person name="Liu C."/>
            <person name="Sun Q."/>
        </authorList>
    </citation>
    <scope>NUCLEOTIDE SEQUENCE</scope>
    <source>
        <strain evidence="4">NSJ-50</strain>
    </source>
</reference>
<dbReference type="InterPro" id="IPR007170">
    <property type="entry name" value="SpoVG"/>
</dbReference>
<proteinExistence type="predicted"/>
<dbReference type="Proteomes" id="UP000647416">
    <property type="component" value="Unassembled WGS sequence"/>
</dbReference>
<organism evidence="4 5">
    <name type="scientific">Qingrenia yutianensis</name>
    <dbReference type="NCBI Taxonomy" id="2763676"/>
    <lineage>
        <taxon>Bacteria</taxon>
        <taxon>Bacillati</taxon>
        <taxon>Bacillota</taxon>
        <taxon>Clostridia</taxon>
        <taxon>Eubacteriales</taxon>
        <taxon>Oscillospiraceae</taxon>
        <taxon>Qingrenia</taxon>
    </lineage>
</organism>
<dbReference type="SUPFAM" id="SSF160537">
    <property type="entry name" value="SpoVG-like"/>
    <property type="match status" value="1"/>
</dbReference>
<dbReference type="GO" id="GO:0030435">
    <property type="term" value="P:sporulation resulting in formation of a cellular spore"/>
    <property type="evidence" value="ECO:0007669"/>
    <property type="project" value="InterPro"/>
</dbReference>
<accession>A0A926FFC6</accession>
<keyword evidence="2" id="KW-0717">Septation</keyword>
<evidence type="ECO:0000313" key="4">
    <source>
        <dbReference type="EMBL" id="MBC8597424.1"/>
    </source>
</evidence>
<comment type="caution">
    <text evidence="4">The sequence shown here is derived from an EMBL/GenBank/DDBJ whole genome shotgun (WGS) entry which is preliminary data.</text>
</comment>
<protein>
    <submittedName>
        <fullName evidence="4">Septation protein SpoVG family protein</fullName>
    </submittedName>
</protein>
<keyword evidence="3" id="KW-0131">Cell cycle</keyword>
<keyword evidence="1" id="KW-0132">Cell division</keyword>
<evidence type="ECO:0000256" key="2">
    <source>
        <dbReference type="ARBA" id="ARBA00023210"/>
    </source>
</evidence>
<keyword evidence="5" id="KW-1185">Reference proteome</keyword>
<evidence type="ECO:0000256" key="3">
    <source>
        <dbReference type="ARBA" id="ARBA00023306"/>
    </source>
</evidence>